<keyword evidence="1" id="KW-1133">Transmembrane helix</keyword>
<sequence>MSKKIKIGIIIIAAILAIVAISSIIYINDYYRPMPYATEILANNNNLSSNNVSITETDNYIYFEYKEKVNITNTTNTTNTGNTTNTSNKQINTKKGLIFYPGGKVAYESYVPFAKKLSERGYDVAIVKMPLNLAIIDTNKANIIIEKHNDVEWIIGGHSLGGTAASIFVHNNPEKAKGIVFLASYPNENLSSINIKGLSIVGTRDGVLDKKSFDESISKFPKNTTFEIINGGNHGYFGYYGFQEGDNNATISREKQEEETVNIIDKFLESI</sequence>
<gene>
    <name evidence="3" type="ORF">ISP01_00925</name>
</gene>
<dbReference type="Proteomes" id="UP000658733">
    <property type="component" value="Unassembled WGS sequence"/>
</dbReference>
<protein>
    <submittedName>
        <fullName evidence="3">Alpha/beta hydrolase</fullName>
    </submittedName>
</protein>
<evidence type="ECO:0000259" key="2">
    <source>
        <dbReference type="Pfam" id="PF12695"/>
    </source>
</evidence>
<dbReference type="SUPFAM" id="SSF53474">
    <property type="entry name" value="alpha/beta-Hydrolases"/>
    <property type="match status" value="1"/>
</dbReference>
<dbReference type="InterPro" id="IPR029059">
    <property type="entry name" value="AB_hydrolase_5"/>
</dbReference>
<dbReference type="RefSeq" id="WP_278521630.1">
    <property type="nucleotide sequence ID" value="NZ_JADIIN010000008.1"/>
</dbReference>
<dbReference type="Pfam" id="PF12695">
    <property type="entry name" value="Abhydrolase_5"/>
    <property type="match status" value="1"/>
</dbReference>
<dbReference type="GO" id="GO:0016787">
    <property type="term" value="F:hydrolase activity"/>
    <property type="evidence" value="ECO:0007669"/>
    <property type="project" value="UniProtKB-KW"/>
</dbReference>
<feature type="domain" description="Alpha/beta hydrolase fold-5" evidence="2">
    <location>
        <begin position="96"/>
        <end position="257"/>
    </location>
</feature>
<organism evidence="3 4">
    <name type="scientific">Methanobrevibacter arboriphilus</name>
    <dbReference type="NCBI Taxonomy" id="39441"/>
    <lineage>
        <taxon>Archaea</taxon>
        <taxon>Methanobacteriati</taxon>
        <taxon>Methanobacteriota</taxon>
        <taxon>Methanomada group</taxon>
        <taxon>Methanobacteria</taxon>
        <taxon>Methanobacteriales</taxon>
        <taxon>Methanobacteriaceae</taxon>
        <taxon>Methanobrevibacter</taxon>
    </lineage>
</organism>
<evidence type="ECO:0000313" key="3">
    <source>
        <dbReference type="EMBL" id="MBF4467944.1"/>
    </source>
</evidence>
<keyword evidence="1" id="KW-0812">Transmembrane</keyword>
<feature type="transmembrane region" description="Helical" evidence="1">
    <location>
        <begin position="7"/>
        <end position="27"/>
    </location>
</feature>
<dbReference type="EMBL" id="JADIIN010000008">
    <property type="protein sequence ID" value="MBF4467944.1"/>
    <property type="molecule type" value="Genomic_DNA"/>
</dbReference>
<proteinExistence type="predicted"/>
<comment type="caution">
    <text evidence="3">The sequence shown here is derived from an EMBL/GenBank/DDBJ whole genome shotgun (WGS) entry which is preliminary data.</text>
</comment>
<dbReference type="AlphaFoldDB" id="A0A843AB99"/>
<keyword evidence="1" id="KW-0472">Membrane</keyword>
<evidence type="ECO:0000313" key="4">
    <source>
        <dbReference type="Proteomes" id="UP000658733"/>
    </source>
</evidence>
<reference evidence="3" key="1">
    <citation type="submission" date="2020-10" db="EMBL/GenBank/DDBJ databases">
        <title>Dehalococcoides mccartyi of a TCE/Cr reducing biochatode.</title>
        <authorList>
            <person name="Matturro B."/>
        </authorList>
    </citation>
    <scope>NUCLEOTIDE SEQUENCE</scope>
    <source>
        <strain evidence="3">Bin4</strain>
    </source>
</reference>
<dbReference type="Gene3D" id="3.40.50.1820">
    <property type="entry name" value="alpha/beta hydrolase"/>
    <property type="match status" value="1"/>
</dbReference>
<dbReference type="InterPro" id="IPR029058">
    <property type="entry name" value="AB_hydrolase_fold"/>
</dbReference>
<evidence type="ECO:0000256" key="1">
    <source>
        <dbReference type="SAM" id="Phobius"/>
    </source>
</evidence>
<keyword evidence="3" id="KW-0378">Hydrolase</keyword>
<accession>A0A843AB99</accession>
<name>A0A843AB99_METAZ</name>